<gene>
    <name evidence="1" type="ORF">LCGC14_3022960</name>
</gene>
<sequence length="25" mass="2673">SNIALVRNNARLGAKIAAKLVNLPR</sequence>
<accession>A0A0F8XHS9</accession>
<comment type="caution">
    <text evidence="1">The sequence shown here is derived from an EMBL/GenBank/DDBJ whole genome shotgun (WGS) entry which is preliminary data.</text>
</comment>
<protein>
    <submittedName>
        <fullName evidence="1">Uncharacterized protein</fullName>
    </submittedName>
</protein>
<organism evidence="1">
    <name type="scientific">marine sediment metagenome</name>
    <dbReference type="NCBI Taxonomy" id="412755"/>
    <lineage>
        <taxon>unclassified sequences</taxon>
        <taxon>metagenomes</taxon>
        <taxon>ecological metagenomes</taxon>
    </lineage>
</organism>
<proteinExistence type="predicted"/>
<dbReference type="EMBL" id="LAZR01062898">
    <property type="protein sequence ID" value="KKK60580.1"/>
    <property type="molecule type" value="Genomic_DNA"/>
</dbReference>
<name>A0A0F8XHS9_9ZZZZ</name>
<dbReference type="AlphaFoldDB" id="A0A0F8XHS9"/>
<evidence type="ECO:0000313" key="1">
    <source>
        <dbReference type="EMBL" id="KKK60580.1"/>
    </source>
</evidence>
<reference evidence="1" key="1">
    <citation type="journal article" date="2015" name="Nature">
        <title>Complex archaea that bridge the gap between prokaryotes and eukaryotes.</title>
        <authorList>
            <person name="Spang A."/>
            <person name="Saw J.H."/>
            <person name="Jorgensen S.L."/>
            <person name="Zaremba-Niedzwiedzka K."/>
            <person name="Martijn J."/>
            <person name="Lind A.E."/>
            <person name="van Eijk R."/>
            <person name="Schleper C."/>
            <person name="Guy L."/>
            <person name="Ettema T.J."/>
        </authorList>
    </citation>
    <scope>NUCLEOTIDE SEQUENCE</scope>
</reference>
<feature type="non-terminal residue" evidence="1">
    <location>
        <position position="1"/>
    </location>
</feature>